<evidence type="ECO:0000256" key="3">
    <source>
        <dbReference type="ARBA" id="ARBA00005349"/>
    </source>
</evidence>
<name>A0ABM8ZUL9_9VIBR</name>
<dbReference type="EC" id="1.14.99.60" evidence="9"/>
<keyword evidence="10" id="KW-1185">Reference proteome</keyword>
<dbReference type="PANTHER" id="PTHR43876:SF10">
    <property type="entry name" value="3-DEMETHOXYUBIQUINOL 3-HYDROXYLASE"/>
    <property type="match status" value="1"/>
</dbReference>
<feature type="domain" description="FAD-binding" evidence="8">
    <location>
        <begin position="3"/>
        <end position="346"/>
    </location>
</feature>
<comment type="similarity">
    <text evidence="3">Belongs to the UbiH/COQ6 family.</text>
</comment>
<comment type="caution">
    <text evidence="9">The sequence shown here is derived from an EMBL/GenBank/DDBJ whole genome shotgun (WGS) entry which is preliminary data.</text>
</comment>
<evidence type="ECO:0000256" key="2">
    <source>
        <dbReference type="ARBA" id="ARBA00004749"/>
    </source>
</evidence>
<keyword evidence="7" id="KW-0503">Monooxygenase</keyword>
<proteinExistence type="inferred from homology"/>
<dbReference type="InterPro" id="IPR018168">
    <property type="entry name" value="Ubi_Hdrlase_CS"/>
</dbReference>
<sequence>MFDITIIGGGMVGAAMALGSARLGLKVALLETMPPKSVAASEPYDLRISAISAGSIALLESLGAWPDVLAQRATPYRSLATWELGQSKVSFDAKALDRDMLGYMVENRAIQWALWQQLKQYPQVELVESKAASWQRSPHAQHRENAQCGDHYQLMLENGRAIETRWLIGADGANSWVRQQAMIGLSEFDYRQHCLLMIAETQTPHLEQTWQWFTPSGPRALLPLSESHTCLVWYDNPKRIQALSQMHLSQLSEQVMQAFPEKLGEVAIISRGSFPLRRRHAKTYIAPSLALLGDAAHTIHPLAGQGVNLGFKDVAVLLEEMEKRQAHWCQQETLQVYQQRRQPDNWLMQSAMDSFYLGFSNDCLPLKIARNAGLALAQRAGPLKKLALSYALGL</sequence>
<keyword evidence="4" id="KW-0285">Flavoprotein</keyword>
<dbReference type="EMBL" id="CAKLDI010000001">
    <property type="protein sequence ID" value="CAH0534025.1"/>
    <property type="molecule type" value="Genomic_DNA"/>
</dbReference>
<dbReference type="Gene3D" id="3.50.50.60">
    <property type="entry name" value="FAD/NAD(P)-binding domain"/>
    <property type="match status" value="2"/>
</dbReference>
<accession>A0ABM8ZUL9</accession>
<evidence type="ECO:0000256" key="1">
    <source>
        <dbReference type="ARBA" id="ARBA00001974"/>
    </source>
</evidence>
<dbReference type="Proteomes" id="UP000838672">
    <property type="component" value="Unassembled WGS sequence"/>
</dbReference>
<dbReference type="PRINTS" id="PR00420">
    <property type="entry name" value="RNGMNOXGNASE"/>
</dbReference>
<evidence type="ECO:0000259" key="8">
    <source>
        <dbReference type="Pfam" id="PF01494"/>
    </source>
</evidence>
<evidence type="ECO:0000256" key="5">
    <source>
        <dbReference type="ARBA" id="ARBA00022827"/>
    </source>
</evidence>
<evidence type="ECO:0000256" key="7">
    <source>
        <dbReference type="ARBA" id="ARBA00023033"/>
    </source>
</evidence>
<comment type="cofactor">
    <cofactor evidence="1">
        <name>FAD</name>
        <dbReference type="ChEBI" id="CHEBI:57692"/>
    </cofactor>
</comment>
<dbReference type="InterPro" id="IPR036188">
    <property type="entry name" value="FAD/NAD-bd_sf"/>
</dbReference>
<evidence type="ECO:0000313" key="10">
    <source>
        <dbReference type="Proteomes" id="UP000838672"/>
    </source>
</evidence>
<protein>
    <submittedName>
        <fullName evidence="9">3-demethoxyubiquinol 3-hydroxylase</fullName>
        <ecNumber evidence="9">1.14.99.60</ecNumber>
    </submittedName>
</protein>
<dbReference type="SUPFAM" id="SSF51905">
    <property type="entry name" value="FAD/NAD(P)-binding domain"/>
    <property type="match status" value="1"/>
</dbReference>
<reference evidence="9" key="1">
    <citation type="submission" date="2021-11" db="EMBL/GenBank/DDBJ databases">
        <authorList>
            <person name="Rodrigo-Torres L."/>
            <person name="Arahal R. D."/>
            <person name="Lucena T."/>
        </authorList>
    </citation>
    <scope>NUCLEOTIDE SEQUENCE</scope>
    <source>
        <strain evidence="9">CECT 7929</strain>
    </source>
</reference>
<evidence type="ECO:0000256" key="6">
    <source>
        <dbReference type="ARBA" id="ARBA00023002"/>
    </source>
</evidence>
<dbReference type="RefSeq" id="WP_237466434.1">
    <property type="nucleotide sequence ID" value="NZ_CAKLDI010000001.1"/>
</dbReference>
<keyword evidence="5" id="KW-0274">FAD</keyword>
<dbReference type="InterPro" id="IPR002938">
    <property type="entry name" value="FAD-bd"/>
</dbReference>
<dbReference type="InterPro" id="IPR051205">
    <property type="entry name" value="UbiH/COQ6_monooxygenase"/>
</dbReference>
<gene>
    <name evidence="9" type="primary">ubiF</name>
    <name evidence="9" type="ORF">VST7929_01926</name>
</gene>
<dbReference type="GO" id="GO:0008682">
    <property type="term" value="F:3-demethoxyubiquinol 3-hydroxylase activity"/>
    <property type="evidence" value="ECO:0007669"/>
    <property type="project" value="UniProtKB-EC"/>
</dbReference>
<evidence type="ECO:0000313" key="9">
    <source>
        <dbReference type="EMBL" id="CAH0534025.1"/>
    </source>
</evidence>
<dbReference type="Pfam" id="PF01494">
    <property type="entry name" value="FAD_binding_3"/>
    <property type="match status" value="1"/>
</dbReference>
<organism evidence="9 10">
    <name type="scientific">Vibrio stylophorae</name>
    <dbReference type="NCBI Taxonomy" id="659351"/>
    <lineage>
        <taxon>Bacteria</taxon>
        <taxon>Pseudomonadati</taxon>
        <taxon>Pseudomonadota</taxon>
        <taxon>Gammaproteobacteria</taxon>
        <taxon>Vibrionales</taxon>
        <taxon>Vibrionaceae</taxon>
        <taxon>Vibrio</taxon>
    </lineage>
</organism>
<keyword evidence="6 9" id="KW-0560">Oxidoreductase</keyword>
<dbReference type="NCBIfam" id="TIGR01988">
    <property type="entry name" value="Ubi-OHases"/>
    <property type="match status" value="1"/>
</dbReference>
<dbReference type="InterPro" id="IPR010971">
    <property type="entry name" value="UbiH/COQ6"/>
</dbReference>
<comment type="pathway">
    <text evidence="2">Cofactor biosynthesis; ubiquinone biosynthesis.</text>
</comment>
<dbReference type="PROSITE" id="PS01304">
    <property type="entry name" value="UBIH"/>
    <property type="match status" value="1"/>
</dbReference>
<dbReference type="PANTHER" id="PTHR43876">
    <property type="entry name" value="UBIQUINONE BIOSYNTHESIS MONOOXYGENASE COQ6, MITOCHONDRIAL"/>
    <property type="match status" value="1"/>
</dbReference>
<evidence type="ECO:0000256" key="4">
    <source>
        <dbReference type="ARBA" id="ARBA00022630"/>
    </source>
</evidence>